<feature type="transmembrane region" description="Helical" evidence="1">
    <location>
        <begin position="47"/>
        <end position="68"/>
    </location>
</feature>
<geneLocation type="plasmid" evidence="2 3">
    <name>pB</name>
</geneLocation>
<accession>A0A9Q8YG47</accession>
<sequence>MYAHVVMIHAAAMGTAFLLFAARELLFISARRGQIGAAKLALTANRIAGLLTGIGIAGGIGLIVLGGWPLSTPWLLMSFTLIAALMIVESRVVRPWEAQVHPALEGTIDKLEVRTLLRNKRALGGRLASISLFALIIALMVVKPDLLGA</sequence>
<dbReference type="AlphaFoldDB" id="A0A9Q8YG47"/>
<dbReference type="Proteomes" id="UP001055460">
    <property type="component" value="Plasmid pB"/>
</dbReference>
<keyword evidence="1" id="KW-0812">Transmembrane</keyword>
<evidence type="ECO:0000256" key="1">
    <source>
        <dbReference type="SAM" id="Phobius"/>
    </source>
</evidence>
<feature type="transmembrane region" description="Helical" evidence="1">
    <location>
        <begin position="123"/>
        <end position="142"/>
    </location>
</feature>
<keyword evidence="1" id="KW-1133">Transmembrane helix</keyword>
<evidence type="ECO:0000313" key="2">
    <source>
        <dbReference type="EMBL" id="USJ28083.1"/>
    </source>
</evidence>
<proteinExistence type="predicted"/>
<dbReference type="Pfam" id="PF10027">
    <property type="entry name" value="DUF2269"/>
    <property type="match status" value="1"/>
</dbReference>
<gene>
    <name evidence="2" type="ORF">NE863_29990</name>
</gene>
<evidence type="ECO:0000313" key="3">
    <source>
        <dbReference type="Proteomes" id="UP001055460"/>
    </source>
</evidence>
<reference evidence="2" key="1">
    <citation type="submission" date="2022-06" db="EMBL/GenBank/DDBJ databases">
        <title>Physiological and biochemical characterization and genomic elucidation of a strain of the genus Ensifer adhaerens M8 that combines arsenic oxidation and chromium reduction.</title>
        <authorList>
            <person name="Li X."/>
            <person name="Yu c."/>
        </authorList>
    </citation>
    <scope>NUCLEOTIDE SEQUENCE</scope>
    <source>
        <strain evidence="2">M8</strain>
        <plasmid evidence="2">pB</plasmid>
    </source>
</reference>
<keyword evidence="1" id="KW-0472">Membrane</keyword>
<dbReference type="EMBL" id="CP098809">
    <property type="protein sequence ID" value="USJ28083.1"/>
    <property type="molecule type" value="Genomic_DNA"/>
</dbReference>
<protein>
    <submittedName>
        <fullName evidence="2">DUF2269 family protein</fullName>
    </submittedName>
</protein>
<name>A0A9Q8YG47_ENSAD</name>
<dbReference type="InterPro" id="IPR018729">
    <property type="entry name" value="DUF2269_transmembrane"/>
</dbReference>
<feature type="transmembrane region" description="Helical" evidence="1">
    <location>
        <begin position="6"/>
        <end position="26"/>
    </location>
</feature>
<dbReference type="RefSeq" id="WP_192444965.1">
    <property type="nucleotide sequence ID" value="NZ_CP098809.1"/>
</dbReference>
<feature type="transmembrane region" description="Helical" evidence="1">
    <location>
        <begin position="74"/>
        <end position="93"/>
    </location>
</feature>
<keyword evidence="2" id="KW-0614">Plasmid</keyword>
<organism evidence="2 3">
    <name type="scientific">Ensifer adhaerens</name>
    <name type="common">Sinorhizobium morelense</name>
    <dbReference type="NCBI Taxonomy" id="106592"/>
    <lineage>
        <taxon>Bacteria</taxon>
        <taxon>Pseudomonadati</taxon>
        <taxon>Pseudomonadota</taxon>
        <taxon>Alphaproteobacteria</taxon>
        <taxon>Hyphomicrobiales</taxon>
        <taxon>Rhizobiaceae</taxon>
        <taxon>Sinorhizobium/Ensifer group</taxon>
        <taxon>Ensifer</taxon>
    </lineage>
</organism>